<dbReference type="EMBL" id="BAABCY010000036">
    <property type="protein sequence ID" value="GAA3565942.1"/>
    <property type="molecule type" value="Genomic_DNA"/>
</dbReference>
<proteinExistence type="predicted"/>
<gene>
    <name evidence="1" type="ORF">GCM10022395_15410</name>
</gene>
<dbReference type="Proteomes" id="UP001500954">
    <property type="component" value="Unassembled WGS sequence"/>
</dbReference>
<evidence type="ECO:0000313" key="2">
    <source>
        <dbReference type="Proteomes" id="UP001500954"/>
    </source>
</evidence>
<sequence length="61" mass="6918">MFFKAKNRLNGITNNEIKIVILADNKTIPENRKKNNPNNIVFAVLSLVVAKKLIKNTIAIR</sequence>
<organism evidence="1 2">
    <name type="scientific">Snuella lapsa</name>
    <dbReference type="NCBI Taxonomy" id="870481"/>
    <lineage>
        <taxon>Bacteria</taxon>
        <taxon>Pseudomonadati</taxon>
        <taxon>Bacteroidota</taxon>
        <taxon>Flavobacteriia</taxon>
        <taxon>Flavobacteriales</taxon>
        <taxon>Flavobacteriaceae</taxon>
        <taxon>Snuella</taxon>
    </lineage>
</organism>
<reference evidence="2" key="1">
    <citation type="journal article" date="2019" name="Int. J. Syst. Evol. Microbiol.">
        <title>The Global Catalogue of Microorganisms (GCM) 10K type strain sequencing project: providing services to taxonomists for standard genome sequencing and annotation.</title>
        <authorList>
            <consortium name="The Broad Institute Genomics Platform"/>
            <consortium name="The Broad Institute Genome Sequencing Center for Infectious Disease"/>
            <person name="Wu L."/>
            <person name="Ma J."/>
        </authorList>
    </citation>
    <scope>NUCLEOTIDE SEQUENCE [LARGE SCALE GENOMIC DNA]</scope>
    <source>
        <strain evidence="2">JCM 17111</strain>
    </source>
</reference>
<name>A0ABP6XEM5_9FLAO</name>
<accession>A0ABP6XEM5</accession>
<comment type="caution">
    <text evidence="1">The sequence shown here is derived from an EMBL/GenBank/DDBJ whole genome shotgun (WGS) entry which is preliminary data.</text>
</comment>
<protein>
    <submittedName>
        <fullName evidence="1">Uncharacterized protein</fullName>
    </submittedName>
</protein>
<keyword evidence="2" id="KW-1185">Reference proteome</keyword>
<evidence type="ECO:0000313" key="1">
    <source>
        <dbReference type="EMBL" id="GAA3565942.1"/>
    </source>
</evidence>